<accession>A0ABV1TQN5</accession>
<evidence type="ECO:0000256" key="3">
    <source>
        <dbReference type="ARBA" id="ARBA00023125"/>
    </source>
</evidence>
<comment type="caution">
    <text evidence="7">The sequence shown here is derived from an EMBL/GenBank/DDBJ whole genome shotgun (WGS) entry which is preliminary data.</text>
</comment>
<dbReference type="InterPro" id="IPR039538">
    <property type="entry name" value="BetI_C"/>
</dbReference>
<dbReference type="SUPFAM" id="SSF48498">
    <property type="entry name" value="Tetracyclin repressor-like, C-terminal domain"/>
    <property type="match status" value="1"/>
</dbReference>
<dbReference type="Proteomes" id="UP001490365">
    <property type="component" value="Unassembled WGS sequence"/>
</dbReference>
<dbReference type="InterPro" id="IPR036271">
    <property type="entry name" value="Tet_transcr_reg_TetR-rel_C_sf"/>
</dbReference>
<dbReference type="PANTHER" id="PTHR30055:SF229">
    <property type="entry name" value="HTH-TYPE TRANSCRIPTIONAL REPRESSOR RV1474C"/>
    <property type="match status" value="1"/>
</dbReference>
<evidence type="ECO:0000256" key="2">
    <source>
        <dbReference type="ARBA" id="ARBA00023015"/>
    </source>
</evidence>
<dbReference type="Pfam" id="PF13977">
    <property type="entry name" value="TetR_C_6"/>
    <property type="match status" value="1"/>
</dbReference>
<dbReference type="Pfam" id="PF00440">
    <property type="entry name" value="TetR_N"/>
    <property type="match status" value="1"/>
</dbReference>
<dbReference type="PROSITE" id="PS01081">
    <property type="entry name" value="HTH_TETR_1"/>
    <property type="match status" value="1"/>
</dbReference>
<organism evidence="7 8">
    <name type="scientific">Streptomyces sp. 900105755</name>
    <dbReference type="NCBI Taxonomy" id="3154389"/>
    <lineage>
        <taxon>Bacteria</taxon>
        <taxon>Bacillati</taxon>
        <taxon>Actinomycetota</taxon>
        <taxon>Actinomycetes</taxon>
        <taxon>Kitasatosporales</taxon>
        <taxon>Streptomycetaceae</taxon>
        <taxon>Streptomyces</taxon>
    </lineage>
</organism>
<sequence length="201" mass="21891">MPKVTQQHMDARRKQILDAARRCFLRDGFHSTSMQDLFAESGLSAGAVYRHFTSKDEMILAIAEENMRDVLDITVAVAVSRQGRSMGEVMAELLDVIRAKSAEEDVAGLAVLVWGEAMRNRSLADKLDHLMGGIRANLVALVRENQERGGLPTSVTAEGIAATMLSVLPGYILQVALLDPAVVVEVPDAVRALWPAPADER</sequence>
<keyword evidence="8" id="KW-1185">Reference proteome</keyword>
<dbReference type="Gene3D" id="1.10.357.10">
    <property type="entry name" value="Tetracycline Repressor, domain 2"/>
    <property type="match status" value="1"/>
</dbReference>
<keyword evidence="1" id="KW-0678">Repressor</keyword>
<protein>
    <submittedName>
        <fullName evidence="7">TetR/AcrR family transcriptional regulator</fullName>
    </submittedName>
</protein>
<keyword evidence="2" id="KW-0805">Transcription regulation</keyword>
<dbReference type="SUPFAM" id="SSF46689">
    <property type="entry name" value="Homeodomain-like"/>
    <property type="match status" value="1"/>
</dbReference>
<dbReference type="InterPro" id="IPR009057">
    <property type="entry name" value="Homeodomain-like_sf"/>
</dbReference>
<evidence type="ECO:0000256" key="5">
    <source>
        <dbReference type="PROSITE-ProRule" id="PRU00335"/>
    </source>
</evidence>
<evidence type="ECO:0000313" key="8">
    <source>
        <dbReference type="Proteomes" id="UP001490365"/>
    </source>
</evidence>
<evidence type="ECO:0000259" key="6">
    <source>
        <dbReference type="PROSITE" id="PS50977"/>
    </source>
</evidence>
<proteinExistence type="predicted"/>
<gene>
    <name evidence="7" type="ORF">ABT211_34390</name>
</gene>
<reference evidence="7 8" key="1">
    <citation type="submission" date="2024-06" db="EMBL/GenBank/DDBJ databases">
        <title>The Natural Products Discovery Center: Release of the First 8490 Sequenced Strains for Exploring Actinobacteria Biosynthetic Diversity.</title>
        <authorList>
            <person name="Kalkreuter E."/>
            <person name="Kautsar S.A."/>
            <person name="Yang D."/>
            <person name="Bader C.D."/>
            <person name="Teijaro C.N."/>
            <person name="Fluegel L."/>
            <person name="Davis C.M."/>
            <person name="Simpson J.R."/>
            <person name="Lauterbach L."/>
            <person name="Steele A.D."/>
            <person name="Gui C."/>
            <person name="Meng S."/>
            <person name="Li G."/>
            <person name="Viehrig K."/>
            <person name="Ye F."/>
            <person name="Su P."/>
            <person name="Kiefer A.F."/>
            <person name="Nichols A."/>
            <person name="Cepeda A.J."/>
            <person name="Yan W."/>
            <person name="Fan B."/>
            <person name="Jiang Y."/>
            <person name="Adhikari A."/>
            <person name="Zheng C.-J."/>
            <person name="Schuster L."/>
            <person name="Cowan T.M."/>
            <person name="Smanski M.J."/>
            <person name="Chevrette M.G."/>
            <person name="De Carvalho L.P.S."/>
            <person name="Shen B."/>
        </authorList>
    </citation>
    <scope>NUCLEOTIDE SEQUENCE [LARGE SCALE GENOMIC DNA]</scope>
    <source>
        <strain evidence="7 8">NPDC001694</strain>
    </source>
</reference>
<name>A0ABV1TQN5_9ACTN</name>
<dbReference type="PANTHER" id="PTHR30055">
    <property type="entry name" value="HTH-TYPE TRANSCRIPTIONAL REGULATOR RUTR"/>
    <property type="match status" value="1"/>
</dbReference>
<dbReference type="InterPro" id="IPR050109">
    <property type="entry name" value="HTH-type_TetR-like_transc_reg"/>
</dbReference>
<dbReference type="InterPro" id="IPR001647">
    <property type="entry name" value="HTH_TetR"/>
</dbReference>
<dbReference type="PROSITE" id="PS50977">
    <property type="entry name" value="HTH_TETR_2"/>
    <property type="match status" value="1"/>
</dbReference>
<dbReference type="Gene3D" id="1.10.10.60">
    <property type="entry name" value="Homeodomain-like"/>
    <property type="match status" value="1"/>
</dbReference>
<evidence type="ECO:0000256" key="1">
    <source>
        <dbReference type="ARBA" id="ARBA00022491"/>
    </source>
</evidence>
<dbReference type="PRINTS" id="PR00455">
    <property type="entry name" value="HTHTETR"/>
</dbReference>
<feature type="domain" description="HTH tetR-type" evidence="6">
    <location>
        <begin position="10"/>
        <end position="70"/>
    </location>
</feature>
<evidence type="ECO:0000256" key="4">
    <source>
        <dbReference type="ARBA" id="ARBA00023163"/>
    </source>
</evidence>
<dbReference type="InterPro" id="IPR023772">
    <property type="entry name" value="DNA-bd_HTH_TetR-type_CS"/>
</dbReference>
<keyword evidence="4" id="KW-0804">Transcription</keyword>
<dbReference type="EMBL" id="JBEOZM010000021">
    <property type="protein sequence ID" value="MER6272336.1"/>
    <property type="molecule type" value="Genomic_DNA"/>
</dbReference>
<dbReference type="RefSeq" id="WP_351960654.1">
    <property type="nucleotide sequence ID" value="NZ_JBEOZM010000021.1"/>
</dbReference>
<evidence type="ECO:0000313" key="7">
    <source>
        <dbReference type="EMBL" id="MER6272336.1"/>
    </source>
</evidence>
<keyword evidence="3 5" id="KW-0238">DNA-binding</keyword>
<feature type="DNA-binding region" description="H-T-H motif" evidence="5">
    <location>
        <begin position="33"/>
        <end position="52"/>
    </location>
</feature>